<dbReference type="RefSeq" id="WP_086594217.1">
    <property type="nucleotide sequence ID" value="NZ_MTSE01000005.1"/>
</dbReference>
<name>A0A243WD71_9BACT</name>
<dbReference type="EMBL" id="MTSE01000005">
    <property type="protein sequence ID" value="OUJ73613.1"/>
    <property type="molecule type" value="Genomic_DNA"/>
</dbReference>
<evidence type="ECO:0000313" key="3">
    <source>
        <dbReference type="EMBL" id="OUJ73613.1"/>
    </source>
</evidence>
<protein>
    <recommendedName>
        <fullName evidence="2">UspA domain-containing protein</fullName>
    </recommendedName>
</protein>
<dbReference type="AlphaFoldDB" id="A0A243WD71"/>
<reference evidence="3 4" key="1">
    <citation type="submission" date="2017-01" db="EMBL/GenBank/DDBJ databases">
        <title>A new Hymenobacter.</title>
        <authorList>
            <person name="Liang Y."/>
            <person name="Feng F."/>
        </authorList>
    </citation>
    <scope>NUCLEOTIDE SEQUENCE [LARGE SCALE GENOMIC DNA]</scope>
    <source>
        <strain evidence="3">MIMBbqt21</strain>
    </source>
</reference>
<evidence type="ECO:0000313" key="4">
    <source>
        <dbReference type="Proteomes" id="UP000194873"/>
    </source>
</evidence>
<dbReference type="Gene3D" id="3.40.50.12370">
    <property type="match status" value="1"/>
</dbReference>
<proteinExistence type="inferred from homology"/>
<dbReference type="PANTHER" id="PTHR46268">
    <property type="entry name" value="STRESS RESPONSE PROTEIN NHAX"/>
    <property type="match status" value="1"/>
</dbReference>
<dbReference type="Proteomes" id="UP000194873">
    <property type="component" value="Unassembled WGS sequence"/>
</dbReference>
<organism evidence="3 4">
    <name type="scientific">Hymenobacter crusticola</name>
    <dbReference type="NCBI Taxonomy" id="1770526"/>
    <lineage>
        <taxon>Bacteria</taxon>
        <taxon>Pseudomonadati</taxon>
        <taxon>Bacteroidota</taxon>
        <taxon>Cytophagia</taxon>
        <taxon>Cytophagales</taxon>
        <taxon>Hymenobacteraceae</taxon>
        <taxon>Hymenobacter</taxon>
    </lineage>
</organism>
<gene>
    <name evidence="3" type="ORF">BXP70_11490</name>
</gene>
<comment type="caution">
    <text evidence="3">The sequence shown here is derived from an EMBL/GenBank/DDBJ whole genome shotgun (WGS) entry which is preliminary data.</text>
</comment>
<accession>A0A243WD71</accession>
<comment type="similarity">
    <text evidence="1">Belongs to the universal stress protein A family.</text>
</comment>
<dbReference type="OrthoDB" id="936242at2"/>
<dbReference type="InterPro" id="IPR006016">
    <property type="entry name" value="UspA"/>
</dbReference>
<feature type="domain" description="UspA" evidence="2">
    <location>
        <begin position="1"/>
        <end position="136"/>
    </location>
</feature>
<dbReference type="SUPFAM" id="SSF52402">
    <property type="entry name" value="Adenine nucleotide alpha hydrolases-like"/>
    <property type="match status" value="2"/>
</dbReference>
<evidence type="ECO:0000259" key="2">
    <source>
        <dbReference type="Pfam" id="PF00582"/>
    </source>
</evidence>
<evidence type="ECO:0000256" key="1">
    <source>
        <dbReference type="ARBA" id="ARBA00008791"/>
    </source>
</evidence>
<keyword evidence="4" id="KW-1185">Reference proteome</keyword>
<dbReference type="Pfam" id="PF00582">
    <property type="entry name" value="Usp"/>
    <property type="match status" value="1"/>
</dbReference>
<dbReference type="CDD" id="cd00293">
    <property type="entry name" value="USP-like"/>
    <property type="match status" value="1"/>
</dbReference>
<sequence length="299" mass="32985">MKTILVPIDLASSAEHTLAYANKLAVRWPAEVVLLHCHHGDEFTAEAGEKLEQQLRTLAERLRYQQLTRQDGRRIRYHYRVLSGCLHDHVQAEAARCAADLVVMSLDYIDCGRVEAAGNHAATITGLVACPVLVVPPGRRSLPTRVAFSADFSTLDLNVLPKTSALGGAFPAQLQLVQFYAPSHRPERARLKRALEKAASQLTWPDITTHLVEDEDALEGISDFCSRTQTQLLIIAPTSSATLLRFFDVCYAKTQSYHTQIPVLVIQQNEQKPTTACCARCAQQALREAQAALVLGAHI</sequence>
<dbReference type="PANTHER" id="PTHR46268:SF6">
    <property type="entry name" value="UNIVERSAL STRESS PROTEIN UP12"/>
    <property type="match status" value="1"/>
</dbReference>